<feature type="region of interest" description="Disordered" evidence="1">
    <location>
        <begin position="8"/>
        <end position="33"/>
    </location>
</feature>
<dbReference type="Proteomes" id="UP000887116">
    <property type="component" value="Unassembled WGS sequence"/>
</dbReference>
<name>A0A8X6KMK3_TRICU</name>
<evidence type="ECO:0000313" key="3">
    <source>
        <dbReference type="Proteomes" id="UP000887116"/>
    </source>
</evidence>
<protein>
    <submittedName>
        <fullName evidence="2">F-box only protein 38</fullName>
    </submittedName>
</protein>
<reference evidence="2" key="1">
    <citation type="submission" date="2020-07" db="EMBL/GenBank/DDBJ databases">
        <title>Multicomponent nature underlies the extraordinary mechanical properties of spider dragline silk.</title>
        <authorList>
            <person name="Kono N."/>
            <person name="Nakamura H."/>
            <person name="Mori M."/>
            <person name="Yoshida Y."/>
            <person name="Ohtoshi R."/>
            <person name="Malay A.D."/>
            <person name="Moran D.A.P."/>
            <person name="Tomita M."/>
            <person name="Numata K."/>
            <person name="Arakawa K."/>
        </authorList>
    </citation>
    <scope>NUCLEOTIDE SEQUENCE</scope>
</reference>
<dbReference type="Pfam" id="PF14223">
    <property type="entry name" value="Retrotran_gag_2"/>
    <property type="match status" value="1"/>
</dbReference>
<evidence type="ECO:0000256" key="1">
    <source>
        <dbReference type="SAM" id="MobiDB-lite"/>
    </source>
</evidence>
<accession>A0A8X6KMK3</accession>
<gene>
    <name evidence="2" type="primary">NCL1_23785</name>
    <name evidence="2" type="ORF">TNCT_608431</name>
</gene>
<sequence length="169" mass="19972">MYVLFFMESSREGKEPPLDETTATRRDKPEYKQRQDRALATIYYGIEEQYRTLISSTTSPSKAWIIFKELFEPVSRASVIRLLDEFFSIKFNPETESIAVFIVRIRKLFERLKNVGHPLNDMYCAFQAIGTLSQEFQGIVQILYRWPDEDFILDKIEIELISEEKLLKK</sequence>
<dbReference type="AlphaFoldDB" id="A0A8X6KMK3"/>
<dbReference type="OrthoDB" id="6437744at2759"/>
<organism evidence="2 3">
    <name type="scientific">Trichonephila clavata</name>
    <name type="common">Joro spider</name>
    <name type="synonym">Nephila clavata</name>
    <dbReference type="NCBI Taxonomy" id="2740835"/>
    <lineage>
        <taxon>Eukaryota</taxon>
        <taxon>Metazoa</taxon>
        <taxon>Ecdysozoa</taxon>
        <taxon>Arthropoda</taxon>
        <taxon>Chelicerata</taxon>
        <taxon>Arachnida</taxon>
        <taxon>Araneae</taxon>
        <taxon>Araneomorphae</taxon>
        <taxon>Entelegynae</taxon>
        <taxon>Araneoidea</taxon>
        <taxon>Nephilidae</taxon>
        <taxon>Trichonephila</taxon>
    </lineage>
</organism>
<dbReference type="EMBL" id="BMAO01031865">
    <property type="protein sequence ID" value="GFQ78201.1"/>
    <property type="molecule type" value="Genomic_DNA"/>
</dbReference>
<evidence type="ECO:0000313" key="2">
    <source>
        <dbReference type="EMBL" id="GFQ78201.1"/>
    </source>
</evidence>
<proteinExistence type="predicted"/>
<keyword evidence="3" id="KW-1185">Reference proteome</keyword>
<feature type="compositionally biased region" description="Basic and acidic residues" evidence="1">
    <location>
        <begin position="9"/>
        <end position="33"/>
    </location>
</feature>
<comment type="caution">
    <text evidence="2">The sequence shown here is derived from an EMBL/GenBank/DDBJ whole genome shotgun (WGS) entry which is preliminary data.</text>
</comment>